<feature type="domain" description="HTH LytTR-type" evidence="3">
    <location>
        <begin position="141"/>
        <end position="243"/>
    </location>
</feature>
<dbReference type="SMART" id="SM00850">
    <property type="entry name" value="LytTR"/>
    <property type="match status" value="1"/>
</dbReference>
<keyword evidence="1" id="KW-0597">Phosphoprotein</keyword>
<dbReference type="AlphaFoldDB" id="A0A4R7B9L8"/>
<dbReference type="EMBL" id="SNZP01000003">
    <property type="protein sequence ID" value="TDR81521.1"/>
    <property type="molecule type" value="Genomic_DNA"/>
</dbReference>
<gene>
    <name evidence="4" type="ORF">DFP86_103174</name>
</gene>
<dbReference type="SUPFAM" id="SSF52172">
    <property type="entry name" value="CheY-like"/>
    <property type="match status" value="1"/>
</dbReference>
<proteinExistence type="predicted"/>
<name>A0A4R7B9L8_9NEIS</name>
<evidence type="ECO:0000256" key="1">
    <source>
        <dbReference type="PROSITE-ProRule" id="PRU00169"/>
    </source>
</evidence>
<dbReference type="InterPro" id="IPR007492">
    <property type="entry name" value="LytTR_DNA-bd_dom"/>
</dbReference>
<evidence type="ECO:0000259" key="3">
    <source>
        <dbReference type="PROSITE" id="PS50930"/>
    </source>
</evidence>
<dbReference type="GO" id="GO:0000156">
    <property type="term" value="F:phosphorelay response regulator activity"/>
    <property type="evidence" value="ECO:0007669"/>
    <property type="project" value="InterPro"/>
</dbReference>
<dbReference type="Gene3D" id="3.40.50.2300">
    <property type="match status" value="1"/>
</dbReference>
<dbReference type="Proteomes" id="UP000295611">
    <property type="component" value="Unassembled WGS sequence"/>
</dbReference>
<accession>A0A4R7B9L8</accession>
<dbReference type="Pfam" id="PF00072">
    <property type="entry name" value="Response_reg"/>
    <property type="match status" value="1"/>
</dbReference>
<feature type="domain" description="Response regulatory" evidence="2">
    <location>
        <begin position="6"/>
        <end position="117"/>
    </location>
</feature>
<dbReference type="Pfam" id="PF04397">
    <property type="entry name" value="LytTR"/>
    <property type="match status" value="1"/>
</dbReference>
<keyword evidence="5" id="KW-1185">Reference proteome</keyword>
<comment type="caution">
    <text evidence="4">The sequence shown here is derived from an EMBL/GenBank/DDBJ whole genome shotgun (WGS) entry which is preliminary data.</text>
</comment>
<reference evidence="4 5" key="1">
    <citation type="submission" date="2019-03" db="EMBL/GenBank/DDBJ databases">
        <title>Genomic Encyclopedia of Type Strains, Phase III (KMG-III): the genomes of soil and plant-associated and newly described type strains.</title>
        <authorList>
            <person name="Whitman W."/>
        </authorList>
    </citation>
    <scope>NUCLEOTIDE SEQUENCE [LARGE SCALE GENOMIC DNA]</scope>
    <source>
        <strain evidence="4 5">CECT 8976</strain>
    </source>
</reference>
<dbReference type="PROSITE" id="PS50930">
    <property type="entry name" value="HTH_LYTTR"/>
    <property type="match status" value="1"/>
</dbReference>
<dbReference type="InterPro" id="IPR011006">
    <property type="entry name" value="CheY-like_superfamily"/>
</dbReference>
<dbReference type="PANTHER" id="PTHR37299:SF1">
    <property type="entry name" value="STAGE 0 SPORULATION PROTEIN A HOMOLOG"/>
    <property type="match status" value="1"/>
</dbReference>
<protein>
    <submittedName>
        <fullName evidence="4">LytTR family two component transcriptional regulator</fullName>
    </submittedName>
</protein>
<dbReference type="SMART" id="SM00448">
    <property type="entry name" value="REC"/>
    <property type="match status" value="1"/>
</dbReference>
<dbReference type="InterPro" id="IPR046947">
    <property type="entry name" value="LytR-like"/>
</dbReference>
<dbReference type="PROSITE" id="PS50110">
    <property type="entry name" value="RESPONSE_REGULATORY"/>
    <property type="match status" value="1"/>
</dbReference>
<dbReference type="RefSeq" id="WP_208108228.1">
    <property type="nucleotide sequence ID" value="NZ_SNZP01000003.1"/>
</dbReference>
<evidence type="ECO:0000313" key="5">
    <source>
        <dbReference type="Proteomes" id="UP000295611"/>
    </source>
</evidence>
<feature type="modified residue" description="4-aspartylphosphate" evidence="1">
    <location>
        <position position="57"/>
    </location>
</feature>
<dbReference type="PANTHER" id="PTHR37299">
    <property type="entry name" value="TRANSCRIPTIONAL REGULATOR-RELATED"/>
    <property type="match status" value="1"/>
</dbReference>
<organism evidence="4 5">
    <name type="scientific">Paludibacterium purpuratum</name>
    <dbReference type="NCBI Taxonomy" id="1144873"/>
    <lineage>
        <taxon>Bacteria</taxon>
        <taxon>Pseudomonadati</taxon>
        <taxon>Pseudomonadota</taxon>
        <taxon>Betaproteobacteria</taxon>
        <taxon>Neisseriales</taxon>
        <taxon>Chromobacteriaceae</taxon>
        <taxon>Paludibacterium</taxon>
    </lineage>
</organism>
<dbReference type="GO" id="GO:0003677">
    <property type="term" value="F:DNA binding"/>
    <property type="evidence" value="ECO:0007669"/>
    <property type="project" value="InterPro"/>
</dbReference>
<evidence type="ECO:0000259" key="2">
    <source>
        <dbReference type="PROSITE" id="PS50110"/>
    </source>
</evidence>
<dbReference type="InterPro" id="IPR001789">
    <property type="entry name" value="Sig_transdc_resp-reg_receiver"/>
</dbReference>
<dbReference type="Gene3D" id="2.40.50.1020">
    <property type="entry name" value="LytTr DNA-binding domain"/>
    <property type="match status" value="1"/>
</dbReference>
<sequence>MSHTLRALIVDDESLARHLIREYLQRHTDIDLVGECDSGLQAVRDIDTLEPDLIFLDIQMPKLTGLEVLALTGRRSGVIFTTAYDAYALQAFDLHAVDYLLKPFSQERFDAALARARAMLGRSQPALDALIAASAPWLERVLIRDREQVHVILVSSIDYIEAQDDYIAIHAEGKCYLKTQSLADIEARLDPKGFVRVHRSYLINLARLQTIERHGKDGHAARLAGGHKVPISRTGYERLRTII</sequence>
<evidence type="ECO:0000313" key="4">
    <source>
        <dbReference type="EMBL" id="TDR81521.1"/>
    </source>
</evidence>